<gene>
    <name evidence="1" type="ORF">KUDE01_013116</name>
</gene>
<name>A0AAD9CQ48_DISEL</name>
<protein>
    <submittedName>
        <fullName evidence="1">Spike glycoprotein</fullName>
    </submittedName>
</protein>
<feature type="non-terminal residue" evidence="1">
    <location>
        <position position="1"/>
    </location>
</feature>
<evidence type="ECO:0000313" key="2">
    <source>
        <dbReference type="Proteomes" id="UP001228049"/>
    </source>
</evidence>
<dbReference type="EMBL" id="JASDAP010000003">
    <property type="protein sequence ID" value="KAK1905940.1"/>
    <property type="molecule type" value="Genomic_DNA"/>
</dbReference>
<proteinExistence type="predicted"/>
<keyword evidence="2" id="KW-1185">Reference proteome</keyword>
<comment type="caution">
    <text evidence="1">The sequence shown here is derived from an EMBL/GenBank/DDBJ whole genome shotgun (WGS) entry which is preliminary data.</text>
</comment>
<dbReference type="Proteomes" id="UP001228049">
    <property type="component" value="Unassembled WGS sequence"/>
</dbReference>
<sequence>LWNLPFGLTSRVQRCVFPPTPAAVFFSHTLPVITSVRTKQRSTCTYFQLIVPAAQQRSRASLGVD</sequence>
<organism evidence="1 2">
    <name type="scientific">Dissostichus eleginoides</name>
    <name type="common">Patagonian toothfish</name>
    <name type="synonym">Dissostichus amissus</name>
    <dbReference type="NCBI Taxonomy" id="100907"/>
    <lineage>
        <taxon>Eukaryota</taxon>
        <taxon>Metazoa</taxon>
        <taxon>Chordata</taxon>
        <taxon>Craniata</taxon>
        <taxon>Vertebrata</taxon>
        <taxon>Euteleostomi</taxon>
        <taxon>Actinopterygii</taxon>
        <taxon>Neopterygii</taxon>
        <taxon>Teleostei</taxon>
        <taxon>Neoteleostei</taxon>
        <taxon>Acanthomorphata</taxon>
        <taxon>Eupercaria</taxon>
        <taxon>Perciformes</taxon>
        <taxon>Notothenioidei</taxon>
        <taxon>Nototheniidae</taxon>
        <taxon>Dissostichus</taxon>
    </lineage>
</organism>
<accession>A0AAD9CQ48</accession>
<reference evidence="1" key="1">
    <citation type="submission" date="2023-04" db="EMBL/GenBank/DDBJ databases">
        <title>Chromosome-level genome of Chaenocephalus aceratus.</title>
        <authorList>
            <person name="Park H."/>
        </authorList>
    </citation>
    <scope>NUCLEOTIDE SEQUENCE</scope>
    <source>
        <strain evidence="1">DE</strain>
        <tissue evidence="1">Muscle</tissue>
    </source>
</reference>
<dbReference type="AlphaFoldDB" id="A0AAD9CQ48"/>
<evidence type="ECO:0000313" key="1">
    <source>
        <dbReference type="EMBL" id="KAK1905940.1"/>
    </source>
</evidence>